<reference evidence="2" key="1">
    <citation type="submission" date="2015-07" db="EMBL/GenBank/DDBJ databases">
        <title>MeaNS - Measles Nucleotide Surveillance Program.</title>
        <authorList>
            <person name="Tran T."/>
            <person name="Druce J."/>
        </authorList>
    </citation>
    <scope>NUCLEOTIDE SEQUENCE</scope>
    <source>
        <strain evidence="2">UCB-OBI-ISO-001</strain>
        <tissue evidence="2">Gonad</tissue>
    </source>
</reference>
<feature type="region of interest" description="Disordered" evidence="1">
    <location>
        <begin position="18"/>
        <end position="79"/>
    </location>
</feature>
<name>A0A0L8GYS4_OCTBM</name>
<sequence>MRNINCINSDIYTNPGITDAVPDDAETNSNDTIVEGSINNNSNNNADNNCSSSNNNIDNNNNNDKNINGINSNNAPCCN</sequence>
<protein>
    <submittedName>
        <fullName evidence="2">Uncharacterized protein</fullName>
    </submittedName>
</protein>
<proteinExistence type="predicted"/>
<evidence type="ECO:0000256" key="1">
    <source>
        <dbReference type="SAM" id="MobiDB-lite"/>
    </source>
</evidence>
<accession>A0A0L8GYS4</accession>
<dbReference type="EMBL" id="KQ419857">
    <property type="protein sequence ID" value="KOF82181.1"/>
    <property type="molecule type" value="Genomic_DNA"/>
</dbReference>
<feature type="compositionally biased region" description="Low complexity" evidence="1">
    <location>
        <begin position="37"/>
        <end position="79"/>
    </location>
</feature>
<organism evidence="2">
    <name type="scientific">Octopus bimaculoides</name>
    <name type="common">California two-spotted octopus</name>
    <dbReference type="NCBI Taxonomy" id="37653"/>
    <lineage>
        <taxon>Eukaryota</taxon>
        <taxon>Metazoa</taxon>
        <taxon>Spiralia</taxon>
        <taxon>Lophotrochozoa</taxon>
        <taxon>Mollusca</taxon>
        <taxon>Cephalopoda</taxon>
        <taxon>Coleoidea</taxon>
        <taxon>Octopodiformes</taxon>
        <taxon>Octopoda</taxon>
        <taxon>Incirrata</taxon>
        <taxon>Octopodidae</taxon>
        <taxon>Octopus</taxon>
    </lineage>
</organism>
<gene>
    <name evidence="2" type="ORF">OCBIM_22025585mg</name>
</gene>
<evidence type="ECO:0000313" key="2">
    <source>
        <dbReference type="EMBL" id="KOF82181.1"/>
    </source>
</evidence>
<dbReference type="AlphaFoldDB" id="A0A0L8GYS4"/>
<feature type="non-terminal residue" evidence="2">
    <location>
        <position position="79"/>
    </location>
</feature>